<gene>
    <name evidence="1" type="ORF">SLEP1_g7305</name>
</gene>
<dbReference type="EMBL" id="BPVZ01000007">
    <property type="protein sequence ID" value="GKU93737.1"/>
    <property type="molecule type" value="Genomic_DNA"/>
</dbReference>
<evidence type="ECO:0000313" key="2">
    <source>
        <dbReference type="Proteomes" id="UP001054252"/>
    </source>
</evidence>
<organism evidence="1 2">
    <name type="scientific">Rubroshorea leprosula</name>
    <dbReference type="NCBI Taxonomy" id="152421"/>
    <lineage>
        <taxon>Eukaryota</taxon>
        <taxon>Viridiplantae</taxon>
        <taxon>Streptophyta</taxon>
        <taxon>Embryophyta</taxon>
        <taxon>Tracheophyta</taxon>
        <taxon>Spermatophyta</taxon>
        <taxon>Magnoliopsida</taxon>
        <taxon>eudicotyledons</taxon>
        <taxon>Gunneridae</taxon>
        <taxon>Pentapetalae</taxon>
        <taxon>rosids</taxon>
        <taxon>malvids</taxon>
        <taxon>Malvales</taxon>
        <taxon>Dipterocarpaceae</taxon>
        <taxon>Rubroshorea</taxon>
    </lineage>
</organism>
<accession>A0AAV5I782</accession>
<dbReference type="Proteomes" id="UP001054252">
    <property type="component" value="Unassembled WGS sequence"/>
</dbReference>
<proteinExistence type="predicted"/>
<keyword evidence="2" id="KW-1185">Reference proteome</keyword>
<evidence type="ECO:0000313" key="1">
    <source>
        <dbReference type="EMBL" id="GKU93737.1"/>
    </source>
</evidence>
<protein>
    <submittedName>
        <fullName evidence="1">Uncharacterized protein</fullName>
    </submittedName>
</protein>
<name>A0AAV5I782_9ROSI</name>
<sequence>MVSTRSKIPTLVILKHQLDTGPRDREKDKSILDFMDMKV</sequence>
<reference evidence="1 2" key="1">
    <citation type="journal article" date="2021" name="Commun. Biol.">
        <title>The genome of Shorea leprosula (Dipterocarpaceae) highlights the ecological relevance of drought in aseasonal tropical rainforests.</title>
        <authorList>
            <person name="Ng K.K.S."/>
            <person name="Kobayashi M.J."/>
            <person name="Fawcett J.A."/>
            <person name="Hatakeyama M."/>
            <person name="Paape T."/>
            <person name="Ng C.H."/>
            <person name="Ang C.C."/>
            <person name="Tnah L.H."/>
            <person name="Lee C.T."/>
            <person name="Nishiyama T."/>
            <person name="Sese J."/>
            <person name="O'Brien M.J."/>
            <person name="Copetti D."/>
            <person name="Mohd Noor M.I."/>
            <person name="Ong R.C."/>
            <person name="Putra M."/>
            <person name="Sireger I.Z."/>
            <person name="Indrioko S."/>
            <person name="Kosugi Y."/>
            <person name="Izuno A."/>
            <person name="Isagi Y."/>
            <person name="Lee S.L."/>
            <person name="Shimizu K.K."/>
        </authorList>
    </citation>
    <scope>NUCLEOTIDE SEQUENCE [LARGE SCALE GENOMIC DNA]</scope>
    <source>
        <strain evidence="1">214</strain>
    </source>
</reference>
<dbReference type="AlphaFoldDB" id="A0AAV5I782"/>
<comment type="caution">
    <text evidence="1">The sequence shown here is derived from an EMBL/GenBank/DDBJ whole genome shotgun (WGS) entry which is preliminary data.</text>
</comment>